<dbReference type="Pfam" id="PF11325">
    <property type="entry name" value="DUF3127"/>
    <property type="match status" value="1"/>
</dbReference>
<sequence>MENQHEIKGDIIYIGNLKEWGKERRHTSKGVVIRVPEGKYNTEVMIEFQDEDIKMLNNLALDDTVLVLFKARSNAYIRSGVKNWFTTLIGLNISKFG</sequence>
<dbReference type="InterPro" id="IPR021474">
    <property type="entry name" value="DUF3127"/>
</dbReference>
<accession>A0A6M3LYP1</accession>
<organism evidence="1">
    <name type="scientific">viral metagenome</name>
    <dbReference type="NCBI Taxonomy" id="1070528"/>
    <lineage>
        <taxon>unclassified sequences</taxon>
        <taxon>metagenomes</taxon>
        <taxon>organismal metagenomes</taxon>
    </lineage>
</organism>
<dbReference type="AlphaFoldDB" id="A0A6M3LYP1"/>
<name>A0A6M3LYP1_9ZZZZ</name>
<proteinExistence type="predicted"/>
<evidence type="ECO:0000313" key="2">
    <source>
        <dbReference type="EMBL" id="QJB03762.1"/>
    </source>
</evidence>
<protein>
    <submittedName>
        <fullName evidence="1">Uncharacterized protein</fullName>
    </submittedName>
</protein>
<reference evidence="1" key="1">
    <citation type="submission" date="2020-03" db="EMBL/GenBank/DDBJ databases">
        <title>The deep terrestrial virosphere.</title>
        <authorList>
            <person name="Holmfeldt K."/>
            <person name="Nilsson E."/>
            <person name="Simone D."/>
            <person name="Lopez-Fernandez M."/>
            <person name="Wu X."/>
            <person name="de Brujin I."/>
            <person name="Lundin D."/>
            <person name="Andersson A."/>
            <person name="Bertilsson S."/>
            <person name="Dopson M."/>
        </authorList>
    </citation>
    <scope>NUCLEOTIDE SEQUENCE</scope>
    <source>
        <strain evidence="1">MM171A00766</strain>
        <strain evidence="2">MM171B00553</strain>
    </source>
</reference>
<gene>
    <name evidence="1" type="ORF">MM171A00766_0026</name>
    <name evidence="2" type="ORF">MM171B00553_0009</name>
</gene>
<evidence type="ECO:0000313" key="1">
    <source>
        <dbReference type="EMBL" id="QJA99963.1"/>
    </source>
</evidence>
<dbReference type="EMBL" id="MT143675">
    <property type="protein sequence ID" value="QJA99963.1"/>
    <property type="molecule type" value="Genomic_DNA"/>
</dbReference>
<dbReference type="EMBL" id="MT143860">
    <property type="protein sequence ID" value="QJB03762.1"/>
    <property type="molecule type" value="Genomic_DNA"/>
</dbReference>